<dbReference type="EMBL" id="CAADFJ010000191">
    <property type="protein sequence ID" value="VFK04589.1"/>
    <property type="molecule type" value="Genomic_DNA"/>
</dbReference>
<protein>
    <submittedName>
        <fullName evidence="4">Uncharacterized protein</fullName>
    </submittedName>
</protein>
<organism evidence="4">
    <name type="scientific">Candidatus Kentrum eta</name>
    <dbReference type="NCBI Taxonomy" id="2126337"/>
    <lineage>
        <taxon>Bacteria</taxon>
        <taxon>Pseudomonadati</taxon>
        <taxon>Pseudomonadota</taxon>
        <taxon>Gammaproteobacteria</taxon>
        <taxon>Candidatus Kentrum</taxon>
    </lineage>
</organism>
<keyword evidence="1" id="KW-0175">Coiled coil</keyword>
<accession>A0A450VIH6</accession>
<evidence type="ECO:0000313" key="4">
    <source>
        <dbReference type="EMBL" id="VFK04589.1"/>
    </source>
</evidence>
<evidence type="ECO:0000313" key="2">
    <source>
        <dbReference type="EMBL" id="VFK00112.1"/>
    </source>
</evidence>
<dbReference type="EMBL" id="CAADFG010000185">
    <property type="protein sequence ID" value="VFK00205.1"/>
    <property type="molecule type" value="Genomic_DNA"/>
</dbReference>
<dbReference type="AlphaFoldDB" id="A0A450VIH6"/>
<evidence type="ECO:0000256" key="1">
    <source>
        <dbReference type="SAM" id="Coils"/>
    </source>
</evidence>
<evidence type="ECO:0000313" key="3">
    <source>
        <dbReference type="EMBL" id="VFK00205.1"/>
    </source>
</evidence>
<feature type="coiled-coil region" evidence="1">
    <location>
        <begin position="78"/>
        <end position="105"/>
    </location>
</feature>
<proteinExistence type="predicted"/>
<sequence length="186" mass="20682">MVRGINFPPIVGLALLLVNGSIIQSETQAVVIYSGEPSTHLEQDGKDFSARTKGSSLLMFDKPGPGKSPLRGDLPGRLFFTQKQRRELDQRRDQYQEQKASVTEKEQHTLPIRSLTINGVVVRGNGNTLWINGEPVLEDSASQGKIRVIKRSDNTIHVEFSRGSNNIRLKPGQKVIFQGNNVLDIH</sequence>
<dbReference type="EMBL" id="CAADFI010000180">
    <property type="protein sequence ID" value="VFK00112.1"/>
    <property type="molecule type" value="Genomic_DNA"/>
</dbReference>
<name>A0A450VIH6_9GAMM</name>
<gene>
    <name evidence="3" type="ORF">BECKH772A_GA0070896_101856</name>
    <name evidence="2" type="ORF">BECKH772B_GA0070898_101806</name>
    <name evidence="4" type="ORF">BECKH772C_GA0070978_101915</name>
</gene>
<reference evidence="4" key="1">
    <citation type="submission" date="2019-02" db="EMBL/GenBank/DDBJ databases">
        <authorList>
            <person name="Gruber-Vodicka R. H."/>
            <person name="Seah K. B. B."/>
        </authorList>
    </citation>
    <scope>NUCLEOTIDE SEQUENCE</scope>
    <source>
        <strain evidence="4">BECK_SA2B12</strain>
        <strain evidence="3">BECK_SA2B15</strain>
        <strain evidence="2">BECK_SA2B20</strain>
    </source>
</reference>